<dbReference type="EMBL" id="CM029039">
    <property type="protein sequence ID" value="KAG2639887.1"/>
    <property type="molecule type" value="Genomic_DNA"/>
</dbReference>
<gene>
    <name evidence="2" type="ORF">PVAP13_2KG049832</name>
</gene>
<dbReference type="Proteomes" id="UP000823388">
    <property type="component" value="Chromosome 2K"/>
</dbReference>
<sequence length="121" mass="12745">MCIQMAPSLTHGSSFRTTTEYRNFARAVCLSEPARAHRRASACHVSRRSAAGAAGASAKLARTSPSSRPGSVHGRGTARALTTGAHARGGPVRCFPCPARGSPRPYSILHPNANVPFGCRY</sequence>
<name>A0A8T0VZL5_PANVG</name>
<evidence type="ECO:0000313" key="2">
    <source>
        <dbReference type="EMBL" id="KAG2639887.1"/>
    </source>
</evidence>
<evidence type="ECO:0000313" key="3">
    <source>
        <dbReference type="Proteomes" id="UP000823388"/>
    </source>
</evidence>
<keyword evidence="3" id="KW-1185">Reference proteome</keyword>
<proteinExistence type="predicted"/>
<feature type="region of interest" description="Disordered" evidence="1">
    <location>
        <begin position="47"/>
        <end position="84"/>
    </location>
</feature>
<protein>
    <submittedName>
        <fullName evidence="2">Uncharacterized protein</fullName>
    </submittedName>
</protein>
<organism evidence="2 3">
    <name type="scientific">Panicum virgatum</name>
    <name type="common">Blackwell switchgrass</name>
    <dbReference type="NCBI Taxonomy" id="38727"/>
    <lineage>
        <taxon>Eukaryota</taxon>
        <taxon>Viridiplantae</taxon>
        <taxon>Streptophyta</taxon>
        <taxon>Embryophyta</taxon>
        <taxon>Tracheophyta</taxon>
        <taxon>Spermatophyta</taxon>
        <taxon>Magnoliopsida</taxon>
        <taxon>Liliopsida</taxon>
        <taxon>Poales</taxon>
        <taxon>Poaceae</taxon>
        <taxon>PACMAD clade</taxon>
        <taxon>Panicoideae</taxon>
        <taxon>Panicodae</taxon>
        <taxon>Paniceae</taxon>
        <taxon>Panicinae</taxon>
        <taxon>Panicum</taxon>
        <taxon>Panicum sect. Hiantes</taxon>
    </lineage>
</organism>
<feature type="compositionally biased region" description="Low complexity" evidence="1">
    <location>
        <begin position="48"/>
        <end position="58"/>
    </location>
</feature>
<accession>A0A8T0VZL5</accession>
<evidence type="ECO:0000256" key="1">
    <source>
        <dbReference type="SAM" id="MobiDB-lite"/>
    </source>
</evidence>
<reference evidence="2" key="1">
    <citation type="submission" date="2020-05" db="EMBL/GenBank/DDBJ databases">
        <title>WGS assembly of Panicum virgatum.</title>
        <authorList>
            <person name="Lovell J.T."/>
            <person name="Jenkins J."/>
            <person name="Shu S."/>
            <person name="Juenger T.E."/>
            <person name="Schmutz J."/>
        </authorList>
    </citation>
    <scope>NUCLEOTIDE SEQUENCE</scope>
    <source>
        <strain evidence="2">AP13</strain>
    </source>
</reference>
<dbReference type="AlphaFoldDB" id="A0A8T0VZL5"/>
<comment type="caution">
    <text evidence="2">The sequence shown here is derived from an EMBL/GenBank/DDBJ whole genome shotgun (WGS) entry which is preliminary data.</text>
</comment>